<feature type="transmembrane region" description="Helical" evidence="1">
    <location>
        <begin position="178"/>
        <end position="197"/>
    </location>
</feature>
<name>A0A0G1IUX1_9BACT</name>
<dbReference type="InterPro" id="IPR010364">
    <property type="entry name" value="Uncharacterised_IM_CreD"/>
</dbReference>
<feature type="transmembrane region" description="Helical" evidence="1">
    <location>
        <begin position="258"/>
        <end position="276"/>
    </location>
</feature>
<organism evidence="2 3">
    <name type="scientific">Candidatus Giovannonibacteria bacterium GW2011_GWA2_44_26</name>
    <dbReference type="NCBI Taxonomy" id="1618648"/>
    <lineage>
        <taxon>Bacteria</taxon>
        <taxon>Candidatus Giovannoniibacteriota</taxon>
    </lineage>
</organism>
<dbReference type="NCBIfam" id="NF008712">
    <property type="entry name" value="PRK11715.1-1"/>
    <property type="match status" value="1"/>
</dbReference>
<accession>A0A0G1IUX1</accession>
<dbReference type="EMBL" id="LCIT01000008">
    <property type="protein sequence ID" value="KKT62920.1"/>
    <property type="molecule type" value="Genomic_DNA"/>
</dbReference>
<sequence>FEMPDLSYTSVRLNEIQWDKAYISMGITDTRGITQQINLKWNNADIAFEPGSKNPIAGANGVHAFVPIDTAKKTFDFTYTFDIRGSEKLEFLPFGGETKVDIKSNWSSPSFTGAYLPNERNVADGFSASWSVSSFGRSYPQQWVDSEVNAQTLADSRFGMSLIRSVDFYTKINRTIKYAIMFIAITFLAFFLFEVLSKVRIHPFQYLLVGFALALFYLLLLSLSEKFGFLPAYVISTIAIIGLITSYSVKVLKANKKAFIVSGLLFLLYSYLYIIVQLEDLALLYGSILLFVLLALTMYLTRNIDWYQVDAGKQTFS</sequence>
<gene>
    <name evidence="2" type="ORF">UW55_C0008G0001</name>
</gene>
<reference evidence="2 3" key="1">
    <citation type="journal article" date="2015" name="Nature">
        <title>rRNA introns, odd ribosomes, and small enigmatic genomes across a large radiation of phyla.</title>
        <authorList>
            <person name="Brown C.T."/>
            <person name="Hug L.A."/>
            <person name="Thomas B.C."/>
            <person name="Sharon I."/>
            <person name="Castelle C.J."/>
            <person name="Singh A."/>
            <person name="Wilkins M.J."/>
            <person name="Williams K.H."/>
            <person name="Banfield J.F."/>
        </authorList>
    </citation>
    <scope>NUCLEOTIDE SEQUENCE [LARGE SCALE GENOMIC DNA]</scope>
</reference>
<proteinExistence type="predicted"/>
<dbReference type="PANTHER" id="PTHR30092:SF0">
    <property type="entry name" value="INNER MEMBRANE PROTEIN CRED"/>
    <property type="match status" value="1"/>
</dbReference>
<dbReference type="PATRIC" id="fig|1618648.3.peg.571"/>
<dbReference type="AlphaFoldDB" id="A0A0G1IUX1"/>
<keyword evidence="1" id="KW-0472">Membrane</keyword>
<protein>
    <submittedName>
        <fullName evidence="2">CreD: inner membrane protein</fullName>
    </submittedName>
</protein>
<feature type="transmembrane region" description="Helical" evidence="1">
    <location>
        <begin position="204"/>
        <end position="223"/>
    </location>
</feature>
<evidence type="ECO:0000313" key="2">
    <source>
        <dbReference type="EMBL" id="KKT62920.1"/>
    </source>
</evidence>
<dbReference type="PANTHER" id="PTHR30092">
    <property type="entry name" value="INNER MEMBRANE PROTEIN CRED"/>
    <property type="match status" value="1"/>
</dbReference>
<evidence type="ECO:0000256" key="1">
    <source>
        <dbReference type="SAM" id="Phobius"/>
    </source>
</evidence>
<dbReference type="Pfam" id="PF06123">
    <property type="entry name" value="CreD"/>
    <property type="match status" value="1"/>
</dbReference>
<keyword evidence="1" id="KW-1133">Transmembrane helix</keyword>
<comment type="caution">
    <text evidence="2">The sequence shown here is derived from an EMBL/GenBank/DDBJ whole genome shotgun (WGS) entry which is preliminary data.</text>
</comment>
<feature type="transmembrane region" description="Helical" evidence="1">
    <location>
        <begin position="282"/>
        <end position="300"/>
    </location>
</feature>
<dbReference type="Proteomes" id="UP000033945">
    <property type="component" value="Unassembled WGS sequence"/>
</dbReference>
<evidence type="ECO:0000313" key="3">
    <source>
        <dbReference type="Proteomes" id="UP000033945"/>
    </source>
</evidence>
<feature type="non-terminal residue" evidence="2">
    <location>
        <position position="1"/>
    </location>
</feature>
<feature type="transmembrane region" description="Helical" evidence="1">
    <location>
        <begin position="229"/>
        <end position="249"/>
    </location>
</feature>
<dbReference type="GO" id="GO:0005886">
    <property type="term" value="C:plasma membrane"/>
    <property type="evidence" value="ECO:0007669"/>
    <property type="project" value="TreeGrafter"/>
</dbReference>
<keyword evidence="1" id="KW-0812">Transmembrane</keyword>